<protein>
    <submittedName>
        <fullName evidence="9">Iron ABC transporter permease</fullName>
    </submittedName>
</protein>
<dbReference type="GO" id="GO:0005886">
    <property type="term" value="C:plasma membrane"/>
    <property type="evidence" value="ECO:0007669"/>
    <property type="project" value="UniProtKB-SubCell"/>
</dbReference>
<sequence length="350" mass="36743">MSILTFRVPSTVPRWRQHSLTAVGLLTLPVMLVFAATVGDMPVSYANAGKAILNGLGLGAWPLPQVEEGIVWQYRMSRALMAACSGGGLALCGLVMQAILRNPLAEPYLLGISSGASLGAVCVMLLGMGGSTLGISGGAFMGACCAFGLILLITHGMTDSPPRILLAGIAGTQLFNAMTAYIVSTSANAEQSRSVMFWLLGSLSGVRWPDALLALGVVLAGFMVIFAFSRTLDTFTFGDDVSTTLGVPVTLVRMILLLTCALVTAVMVSIIGAVGFVGLVIPHITRMLCGPGHRRSIPLTFLIGSHFMILADVVSRTLITHQVLPIGVVTALVGAPAFVVLLYRSREKRV</sequence>
<feature type="transmembrane region" description="Helical" evidence="8">
    <location>
        <begin position="252"/>
        <end position="285"/>
    </location>
</feature>
<feature type="transmembrane region" description="Helical" evidence="8">
    <location>
        <begin position="211"/>
        <end position="232"/>
    </location>
</feature>
<dbReference type="EMBL" id="CP035382">
    <property type="protein sequence ID" value="QDK20381.1"/>
    <property type="molecule type" value="Genomic_DNA"/>
</dbReference>
<dbReference type="FunFam" id="1.10.3470.10:FF:000001">
    <property type="entry name" value="Vitamin B12 ABC transporter permease BtuC"/>
    <property type="match status" value="1"/>
</dbReference>
<keyword evidence="5 8" id="KW-0812">Transmembrane</keyword>
<feature type="transmembrane region" description="Helical" evidence="8">
    <location>
        <begin position="20"/>
        <end position="39"/>
    </location>
</feature>
<reference evidence="9 10" key="1">
    <citation type="submission" date="2019-01" db="EMBL/GenBank/DDBJ databases">
        <title>Florfenicol resistance in Enterobacteriaceae and whole-genome sequence analysis of florfenicol-resistant Leclercia adecarboxylata strain R25.</title>
        <authorList>
            <person name="Bao Q."/>
            <person name="Ying Y."/>
        </authorList>
    </citation>
    <scope>NUCLEOTIDE SEQUENCE [LARGE SCALE GENOMIC DNA]</scope>
    <source>
        <strain evidence="9 10">R25</strain>
    </source>
</reference>
<evidence type="ECO:0000256" key="5">
    <source>
        <dbReference type="ARBA" id="ARBA00022692"/>
    </source>
</evidence>
<feature type="transmembrane region" description="Helical" evidence="8">
    <location>
        <begin position="133"/>
        <end position="153"/>
    </location>
</feature>
<evidence type="ECO:0000256" key="2">
    <source>
        <dbReference type="ARBA" id="ARBA00007935"/>
    </source>
</evidence>
<comment type="similarity">
    <text evidence="2">Belongs to the binding-protein-dependent transport system permease family. FecCD subfamily.</text>
</comment>
<accession>A0AAP9IPX0</accession>
<dbReference type="InterPro" id="IPR000522">
    <property type="entry name" value="ABC_transptr_permease_BtuC"/>
</dbReference>
<proteinExistence type="inferred from homology"/>
<dbReference type="AlphaFoldDB" id="A0AAP9IPX0"/>
<comment type="subcellular location">
    <subcellularLocation>
        <location evidence="1">Cell membrane</location>
        <topology evidence="1">Multi-pass membrane protein</topology>
    </subcellularLocation>
</comment>
<keyword evidence="4" id="KW-1003">Cell membrane</keyword>
<feature type="transmembrane region" description="Helical" evidence="8">
    <location>
        <begin position="297"/>
        <end position="318"/>
    </location>
</feature>
<evidence type="ECO:0000313" key="9">
    <source>
        <dbReference type="EMBL" id="QDK20381.1"/>
    </source>
</evidence>
<evidence type="ECO:0000256" key="7">
    <source>
        <dbReference type="ARBA" id="ARBA00023136"/>
    </source>
</evidence>
<dbReference type="Pfam" id="PF01032">
    <property type="entry name" value="FecCD"/>
    <property type="match status" value="1"/>
</dbReference>
<feature type="transmembrane region" description="Helical" evidence="8">
    <location>
        <begin position="79"/>
        <end position="100"/>
    </location>
</feature>
<dbReference type="PANTHER" id="PTHR30472:SF67">
    <property type="entry name" value="PERMEASE OF ABC TRANSPORTER-RELATED"/>
    <property type="match status" value="1"/>
</dbReference>
<evidence type="ECO:0000256" key="6">
    <source>
        <dbReference type="ARBA" id="ARBA00022989"/>
    </source>
</evidence>
<dbReference type="GO" id="GO:0033214">
    <property type="term" value="P:siderophore-iron import into cell"/>
    <property type="evidence" value="ECO:0007669"/>
    <property type="project" value="TreeGrafter"/>
</dbReference>
<dbReference type="InterPro" id="IPR037294">
    <property type="entry name" value="ABC_BtuC-like"/>
</dbReference>
<evidence type="ECO:0000256" key="3">
    <source>
        <dbReference type="ARBA" id="ARBA00022448"/>
    </source>
</evidence>
<feature type="transmembrane region" description="Helical" evidence="8">
    <location>
        <begin position="107"/>
        <end position="127"/>
    </location>
</feature>
<keyword evidence="3" id="KW-0813">Transport</keyword>
<evidence type="ECO:0000256" key="1">
    <source>
        <dbReference type="ARBA" id="ARBA00004651"/>
    </source>
</evidence>
<keyword evidence="6 8" id="KW-1133">Transmembrane helix</keyword>
<gene>
    <name evidence="9" type="ORF">ES815_19565</name>
</gene>
<evidence type="ECO:0000313" key="10">
    <source>
        <dbReference type="Proteomes" id="UP000317812"/>
    </source>
</evidence>
<dbReference type="Gene3D" id="1.10.3470.10">
    <property type="entry name" value="ABC transporter involved in vitamin B12 uptake, BtuC"/>
    <property type="match status" value="1"/>
</dbReference>
<keyword evidence="7 8" id="KW-0472">Membrane</keyword>
<evidence type="ECO:0000256" key="8">
    <source>
        <dbReference type="SAM" id="Phobius"/>
    </source>
</evidence>
<dbReference type="Proteomes" id="UP000317812">
    <property type="component" value="Chromosome"/>
</dbReference>
<organism evidence="9 10">
    <name type="scientific">Leclercia adecarboxylata</name>
    <dbReference type="NCBI Taxonomy" id="83655"/>
    <lineage>
        <taxon>Bacteria</taxon>
        <taxon>Pseudomonadati</taxon>
        <taxon>Pseudomonadota</taxon>
        <taxon>Gammaproteobacteria</taxon>
        <taxon>Enterobacterales</taxon>
        <taxon>Enterobacteriaceae</taxon>
        <taxon>Leclercia</taxon>
    </lineage>
</organism>
<dbReference type="CDD" id="cd06550">
    <property type="entry name" value="TM_ABC_iron-siderophores_like"/>
    <property type="match status" value="1"/>
</dbReference>
<dbReference type="SUPFAM" id="SSF81345">
    <property type="entry name" value="ABC transporter involved in vitamin B12 uptake, BtuC"/>
    <property type="match status" value="1"/>
</dbReference>
<dbReference type="GO" id="GO:0022857">
    <property type="term" value="F:transmembrane transporter activity"/>
    <property type="evidence" value="ECO:0007669"/>
    <property type="project" value="InterPro"/>
</dbReference>
<name>A0AAP9IPX0_9ENTR</name>
<evidence type="ECO:0000256" key="4">
    <source>
        <dbReference type="ARBA" id="ARBA00022475"/>
    </source>
</evidence>
<feature type="transmembrane region" description="Helical" evidence="8">
    <location>
        <begin position="324"/>
        <end position="343"/>
    </location>
</feature>
<dbReference type="PANTHER" id="PTHR30472">
    <property type="entry name" value="FERRIC ENTEROBACTIN TRANSPORT SYSTEM PERMEASE PROTEIN"/>
    <property type="match status" value="1"/>
</dbReference>